<dbReference type="SUPFAM" id="SSF56954">
    <property type="entry name" value="Outer membrane efflux proteins (OEP)"/>
    <property type="match status" value="1"/>
</dbReference>
<dbReference type="OrthoDB" id="9783100at2"/>
<dbReference type="EMBL" id="SACL01000004">
    <property type="protein sequence ID" value="RVT96004.1"/>
    <property type="molecule type" value="Genomic_DNA"/>
</dbReference>
<sequence length="487" mass="52243">MMRSLSFLPAALLLAGCSLAPDFIRPSAPVPEGWPQGPAYQRPAADTAAGDQAALDIPWSEIFADDRLRRVVALGLTENRDLRVAVLNAAQYEANYRTQRGSLFPNISGSVSGTASRTPAPYSSDLYPSNATTGLTRGGSAIGLGISSFEVDLFGRVRNLTENAFQRYLGYEETRRATHISLVSQIANAWLAISADRELLALTRRTLESQEQSFAITRAAFQGGTATELAYRQAETSVQTARANLAAYTRQEAQDLNALNRLVGADVPAELLPANAAELDSAVRDVPAGVSSAVLLRRPDVLAAERNLRAANAQIGAARAAFFPSLTLTASGGTASQGLERLFAPGTANWSFSPTINIPIFSAGALRGSLDAARIGADIQVATYQGTLQTAFREVADALAARGTLTSQIEAQRGLVTAYESAYNLSVLRFRSGLDNYQSALDSERQLYAARQTLISLELQRRQNRVTLYKVLGGGWIAQREATQAVR</sequence>
<proteinExistence type="inferred from homology"/>
<keyword evidence="2" id="KW-0732">Signal</keyword>
<dbReference type="Pfam" id="PF02321">
    <property type="entry name" value="OEP"/>
    <property type="match status" value="2"/>
</dbReference>
<dbReference type="NCBIfam" id="TIGR01845">
    <property type="entry name" value="outer_NodT"/>
    <property type="match status" value="1"/>
</dbReference>
<keyword evidence="2" id="KW-0449">Lipoprotein</keyword>
<keyword evidence="4" id="KW-1185">Reference proteome</keyword>
<keyword evidence="2" id="KW-0812">Transmembrane</keyword>
<dbReference type="Gene3D" id="2.20.200.10">
    <property type="entry name" value="Outer membrane efflux proteins (OEP)"/>
    <property type="match status" value="1"/>
</dbReference>
<accession>A0A437MEC8</accession>
<dbReference type="PROSITE" id="PS51257">
    <property type="entry name" value="PROKAR_LIPOPROTEIN"/>
    <property type="match status" value="1"/>
</dbReference>
<gene>
    <name evidence="3" type="ORF">EOD42_12805</name>
</gene>
<evidence type="ECO:0000256" key="2">
    <source>
        <dbReference type="RuleBase" id="RU362097"/>
    </source>
</evidence>
<dbReference type="AlphaFoldDB" id="A0A437MEC8"/>
<dbReference type="InterPro" id="IPR010131">
    <property type="entry name" value="MdtP/NodT-like"/>
</dbReference>
<dbReference type="GO" id="GO:0015562">
    <property type="term" value="F:efflux transmembrane transporter activity"/>
    <property type="evidence" value="ECO:0007669"/>
    <property type="project" value="InterPro"/>
</dbReference>
<dbReference type="Gene3D" id="1.20.1600.10">
    <property type="entry name" value="Outer membrane efflux proteins (OEP)"/>
    <property type="match status" value="1"/>
</dbReference>
<dbReference type="Proteomes" id="UP000282957">
    <property type="component" value="Unassembled WGS sequence"/>
</dbReference>
<organism evidence="3 4">
    <name type="scientific">Rhodovarius crocodyli</name>
    <dbReference type="NCBI Taxonomy" id="1979269"/>
    <lineage>
        <taxon>Bacteria</taxon>
        <taxon>Pseudomonadati</taxon>
        <taxon>Pseudomonadota</taxon>
        <taxon>Alphaproteobacteria</taxon>
        <taxon>Acetobacterales</taxon>
        <taxon>Roseomonadaceae</taxon>
        <taxon>Rhodovarius</taxon>
    </lineage>
</organism>
<dbReference type="GO" id="GO:0005886">
    <property type="term" value="C:plasma membrane"/>
    <property type="evidence" value="ECO:0007669"/>
    <property type="project" value="UniProtKB-SubCell"/>
</dbReference>
<dbReference type="PANTHER" id="PTHR30203:SF32">
    <property type="entry name" value="CATION EFFLUX SYSTEM PROTEIN CUSC"/>
    <property type="match status" value="1"/>
</dbReference>
<dbReference type="RefSeq" id="WP_127787937.1">
    <property type="nucleotide sequence ID" value="NZ_SACL01000004.1"/>
</dbReference>
<evidence type="ECO:0000313" key="3">
    <source>
        <dbReference type="EMBL" id="RVT96004.1"/>
    </source>
</evidence>
<comment type="caution">
    <text evidence="3">The sequence shown here is derived from an EMBL/GenBank/DDBJ whole genome shotgun (WGS) entry which is preliminary data.</text>
</comment>
<protein>
    <submittedName>
        <fullName evidence="3">Efflux transporter outer membrane subunit</fullName>
    </submittedName>
</protein>
<dbReference type="InterPro" id="IPR003423">
    <property type="entry name" value="OMP_efflux"/>
</dbReference>
<keyword evidence="2" id="KW-0472">Membrane</keyword>
<name>A0A437MEC8_9PROT</name>
<dbReference type="PANTHER" id="PTHR30203">
    <property type="entry name" value="OUTER MEMBRANE CATION EFFLUX PROTEIN"/>
    <property type="match status" value="1"/>
</dbReference>
<reference evidence="3 4" key="1">
    <citation type="submission" date="2019-01" db="EMBL/GenBank/DDBJ databases">
        <authorList>
            <person name="Chen W.-M."/>
        </authorList>
    </citation>
    <scope>NUCLEOTIDE SEQUENCE [LARGE SCALE GENOMIC DNA]</scope>
    <source>
        <strain evidence="3 4">CCP-6</strain>
    </source>
</reference>
<keyword evidence="2" id="KW-1134">Transmembrane beta strand</keyword>
<comment type="subcellular location">
    <subcellularLocation>
        <location evidence="2">Cell membrane</location>
        <topology evidence="2">Lipid-anchor</topology>
    </subcellularLocation>
</comment>
<feature type="signal peptide" evidence="2">
    <location>
        <begin position="1"/>
        <end position="20"/>
    </location>
</feature>
<evidence type="ECO:0000313" key="4">
    <source>
        <dbReference type="Proteomes" id="UP000282957"/>
    </source>
</evidence>
<keyword evidence="2" id="KW-0564">Palmitate</keyword>
<feature type="chain" id="PRO_5018815070" evidence="2">
    <location>
        <begin position="21"/>
        <end position="487"/>
    </location>
</feature>
<comment type="similarity">
    <text evidence="1 2">Belongs to the outer membrane factor (OMF) (TC 1.B.17) family.</text>
</comment>
<evidence type="ECO:0000256" key="1">
    <source>
        <dbReference type="ARBA" id="ARBA00007613"/>
    </source>
</evidence>